<dbReference type="Pfam" id="PF06992">
    <property type="entry name" value="Phage_lambda_P"/>
    <property type="match status" value="1"/>
</dbReference>
<dbReference type="GO" id="GO:0006270">
    <property type="term" value="P:DNA replication initiation"/>
    <property type="evidence" value="ECO:0007669"/>
    <property type="project" value="InterPro"/>
</dbReference>
<dbReference type="EMBL" id="CP000746">
    <property type="protein sequence ID" value="ABR74581.1"/>
    <property type="molecule type" value="Genomic_DNA"/>
</dbReference>
<keyword evidence="2" id="KW-1185">Reference proteome</keyword>
<dbReference type="KEGG" id="asu:Asuc_1220"/>
<proteinExistence type="predicted"/>
<gene>
    <name evidence="1" type="ordered locus">Asuc_1220</name>
</gene>
<protein>
    <submittedName>
        <fullName evidence="1">Replication P family protein</fullName>
    </submittedName>
</protein>
<evidence type="ECO:0000313" key="2">
    <source>
        <dbReference type="Proteomes" id="UP000001114"/>
    </source>
</evidence>
<organism evidence="1 2">
    <name type="scientific">Actinobacillus succinogenes (strain ATCC 55618 / DSM 22257 / CCUG 43843 / 130Z)</name>
    <dbReference type="NCBI Taxonomy" id="339671"/>
    <lineage>
        <taxon>Bacteria</taxon>
        <taxon>Pseudomonadati</taxon>
        <taxon>Pseudomonadota</taxon>
        <taxon>Gammaproteobacteria</taxon>
        <taxon>Pasteurellales</taxon>
        <taxon>Pasteurellaceae</taxon>
        <taxon>Actinobacillus</taxon>
    </lineage>
</organism>
<dbReference type="eggNOG" id="ENOG502ZB3U">
    <property type="taxonomic scope" value="Bacteria"/>
</dbReference>
<name>A6VNN4_ACTSZ</name>
<dbReference type="HOGENOM" id="CLU_079822_1_0_6"/>
<sequence length="218" mass="24851">MNQLTQKQQVRSTYVPERAKDMVDRIFENLTASCPILLTISGEQLDILKQQWILGFAENEIKTFEQVKRGMAAARAKPNGYLPSVGEFIGWCKAGNKYAHLGLPSADELARRAKAFMGYGFELEDQFAFASDLEYWLITDVYRKCKVNRWNDKQFDAGVKETLDAWAGRLSSGESIPERRRQIPKTVKIKVTDEKAMDYLAKMRSILRGNKTQNTVTA</sequence>
<dbReference type="Proteomes" id="UP000001114">
    <property type="component" value="Chromosome"/>
</dbReference>
<dbReference type="InterPro" id="IPR009731">
    <property type="entry name" value="P-like"/>
</dbReference>
<dbReference type="RefSeq" id="WP_012072958.1">
    <property type="nucleotide sequence ID" value="NC_009655.1"/>
</dbReference>
<dbReference type="AlphaFoldDB" id="A6VNN4"/>
<evidence type="ECO:0000313" key="1">
    <source>
        <dbReference type="EMBL" id="ABR74581.1"/>
    </source>
</evidence>
<accession>A6VNN4</accession>
<dbReference type="STRING" id="339671.Asuc_1220"/>
<dbReference type="OrthoDB" id="5675790at2"/>
<reference evidence="2" key="1">
    <citation type="journal article" date="2010" name="BMC Genomics">
        <title>A genomic perspective on the potential of Actinobacillus succinogenes for industrial succinate production.</title>
        <authorList>
            <person name="McKinlay J.B."/>
            <person name="Laivenieks M."/>
            <person name="Schindler B.D."/>
            <person name="McKinlay A.A."/>
            <person name="Siddaramappa S."/>
            <person name="Challacombe J.F."/>
            <person name="Lowry S.R."/>
            <person name="Clum A."/>
            <person name="Lapidus A.L."/>
            <person name="Burkhart K.B."/>
            <person name="Harkins V."/>
            <person name="Vieille C."/>
        </authorList>
    </citation>
    <scope>NUCLEOTIDE SEQUENCE [LARGE SCALE GENOMIC DNA]</scope>
    <source>
        <strain evidence="2">ATCC 55618 / DSM 22257 / CCUG 43843 / 130Z</strain>
    </source>
</reference>